<reference evidence="3 4" key="1">
    <citation type="submission" date="2016-03" db="EMBL/GenBank/DDBJ databases">
        <title>Microsymbionts genomes from the relict species Vavilovia formosa (Stev.) Fed.</title>
        <authorList>
            <person name="Kopat V."/>
            <person name="Chirak E."/>
            <person name="Kimeklis A."/>
            <person name="Andronov E."/>
        </authorList>
    </citation>
    <scope>NUCLEOTIDE SEQUENCE [LARGE SCALE GENOMIC DNA]</scope>
    <source>
        <strain evidence="3 4">Vaf07</strain>
    </source>
</reference>
<feature type="domain" description="DUF2147" evidence="2">
    <location>
        <begin position="31"/>
        <end position="144"/>
    </location>
</feature>
<keyword evidence="1" id="KW-0732">Signal</keyword>
<keyword evidence="4" id="KW-1185">Reference proteome</keyword>
<comment type="caution">
    <text evidence="3">The sequence shown here is derived from an EMBL/GenBank/DDBJ whole genome shotgun (WGS) entry which is preliminary data.</text>
</comment>
<accession>A0A161SU45</accession>
<dbReference type="EMBL" id="LVYV01000001">
    <property type="protein sequence ID" value="KZD25102.1"/>
    <property type="molecule type" value="Genomic_DNA"/>
</dbReference>
<gene>
    <name evidence="3" type="ORF">A4A58_01070</name>
</gene>
<evidence type="ECO:0000256" key="1">
    <source>
        <dbReference type="SAM" id="SignalP"/>
    </source>
</evidence>
<dbReference type="InterPro" id="IPR019223">
    <property type="entry name" value="DUF2147"/>
</dbReference>
<dbReference type="Proteomes" id="UP000076574">
    <property type="component" value="Unassembled WGS sequence"/>
</dbReference>
<dbReference type="Pfam" id="PF09917">
    <property type="entry name" value="DUF2147"/>
    <property type="match status" value="1"/>
</dbReference>
<dbReference type="RefSeq" id="WP_068729017.1">
    <property type="nucleotide sequence ID" value="NZ_LVYV01000001.1"/>
</dbReference>
<dbReference type="Gene3D" id="2.40.128.520">
    <property type="match status" value="1"/>
</dbReference>
<sequence length="147" mass="15449">MAARFTVMIALLGAVFAGSAAQAQSGGEATGVWQTQAGDAQVRVSKCGTILCGTVVSLRDKIDPQTGKPPIDDKNPDPALAKRSMIGVHLFYDMRPTGSNTWSGRIYNADDGKIYTSNVALVGPNTLKVEGCVGAFCGGENWTRVGR</sequence>
<evidence type="ECO:0000259" key="2">
    <source>
        <dbReference type="Pfam" id="PF09917"/>
    </source>
</evidence>
<proteinExistence type="predicted"/>
<dbReference type="AlphaFoldDB" id="A0A161SU45"/>
<evidence type="ECO:0000313" key="4">
    <source>
        <dbReference type="Proteomes" id="UP000076574"/>
    </source>
</evidence>
<feature type="signal peptide" evidence="1">
    <location>
        <begin position="1"/>
        <end position="23"/>
    </location>
</feature>
<name>A0A161SU45_9BRAD</name>
<dbReference type="PANTHER" id="PTHR36919">
    <property type="entry name" value="BLR1215 PROTEIN"/>
    <property type="match status" value="1"/>
</dbReference>
<feature type="chain" id="PRO_5007827542" description="DUF2147 domain-containing protein" evidence="1">
    <location>
        <begin position="24"/>
        <end position="147"/>
    </location>
</feature>
<dbReference type="PANTHER" id="PTHR36919:SF2">
    <property type="entry name" value="BLL6627 PROTEIN"/>
    <property type="match status" value="1"/>
</dbReference>
<evidence type="ECO:0000313" key="3">
    <source>
        <dbReference type="EMBL" id="KZD25102.1"/>
    </source>
</evidence>
<dbReference type="OrthoDB" id="9811671at2"/>
<protein>
    <recommendedName>
        <fullName evidence="2">DUF2147 domain-containing protein</fullName>
    </recommendedName>
</protein>
<organism evidence="3 4">
    <name type="scientific">Tardiphaga robiniae</name>
    <dbReference type="NCBI Taxonomy" id="943830"/>
    <lineage>
        <taxon>Bacteria</taxon>
        <taxon>Pseudomonadati</taxon>
        <taxon>Pseudomonadota</taxon>
        <taxon>Alphaproteobacteria</taxon>
        <taxon>Hyphomicrobiales</taxon>
        <taxon>Nitrobacteraceae</taxon>
        <taxon>Tardiphaga</taxon>
    </lineage>
</organism>